<keyword evidence="2" id="KW-1185">Reference proteome</keyword>
<sequence length="73" mass="8023">MNAVSPTERYECGAVSGFVVQALHKRSLMRMMRNSSMDPDRQAPALVPKKSASLQGSVQARARITSFLPNCNQ</sequence>
<proteinExistence type="predicted"/>
<evidence type="ECO:0000256" key="1">
    <source>
        <dbReference type="SAM" id="MobiDB-lite"/>
    </source>
</evidence>
<evidence type="ECO:0000313" key="2">
    <source>
        <dbReference type="Proteomes" id="UP000887574"/>
    </source>
</evidence>
<protein>
    <submittedName>
        <fullName evidence="3">Uncharacterized protein</fullName>
    </submittedName>
</protein>
<dbReference type="WBParaSite" id="jg1627">
    <property type="protein sequence ID" value="jg1627"/>
    <property type="gene ID" value="jg1627"/>
</dbReference>
<organism evidence="2 3">
    <name type="scientific">Ditylenchus dipsaci</name>
    <dbReference type="NCBI Taxonomy" id="166011"/>
    <lineage>
        <taxon>Eukaryota</taxon>
        <taxon>Metazoa</taxon>
        <taxon>Ecdysozoa</taxon>
        <taxon>Nematoda</taxon>
        <taxon>Chromadorea</taxon>
        <taxon>Rhabditida</taxon>
        <taxon>Tylenchina</taxon>
        <taxon>Tylenchomorpha</taxon>
        <taxon>Sphaerularioidea</taxon>
        <taxon>Anguinidae</taxon>
        <taxon>Anguininae</taxon>
        <taxon>Ditylenchus</taxon>
    </lineage>
</organism>
<accession>A0A915D7E8</accession>
<reference evidence="3" key="1">
    <citation type="submission" date="2022-11" db="UniProtKB">
        <authorList>
            <consortium name="WormBaseParasite"/>
        </authorList>
    </citation>
    <scope>IDENTIFICATION</scope>
</reference>
<evidence type="ECO:0000313" key="3">
    <source>
        <dbReference type="WBParaSite" id="jg1627"/>
    </source>
</evidence>
<dbReference type="AlphaFoldDB" id="A0A915D7E8"/>
<feature type="region of interest" description="Disordered" evidence="1">
    <location>
        <begin position="35"/>
        <end position="54"/>
    </location>
</feature>
<name>A0A915D7E8_9BILA</name>
<dbReference type="Proteomes" id="UP000887574">
    <property type="component" value="Unplaced"/>
</dbReference>